<dbReference type="GO" id="GO:0005085">
    <property type="term" value="F:guanyl-nucleotide exchange factor activity"/>
    <property type="evidence" value="ECO:0007669"/>
    <property type="project" value="InterPro"/>
</dbReference>
<evidence type="ECO:0000256" key="9">
    <source>
        <dbReference type="ARBA" id="ARBA00023136"/>
    </source>
</evidence>
<sequence>MAPKIVASKALVSVPLYTCDFDPLEPSRLIVGGGGGANKSGVSNKIVSIVFDASKPGELKLAAEAELSKNEDNPTSLAVGNNHFIYAGLNSGPHDIAEGKNRHFRVYEIQNACREEKKETDSESSELKIFERSKCSLFSGKDKDSYQRITRLSRVCPEYQSQIGVVATGLAQKHEIILFETNGSDPPRTRDVLQVEREAVDADIFQTDKTKFILAYCDEYSIYTKRVAPEMENEELQCVYKIEPPVNKKKARIPSLRAIRWLVHDHILALTNSHSGVTLSIIKHPLERAVQRQVVNSVRLPRRLKKATGLCLTNLTFPEILLKAKGYTQFVIAVAGHDRSLFLFTVDAKLGTGISKFSALTPFRVFQNVHPLQITSLAFSSLYRVNGPAKSNTIPPPLRLASVGISNTVVVHTLPLFSISSSTQSGQENYKRYVVVLPSRTRTKVLLLGISIMAVLLAGILIQGLINQIHSAPLKIQVRD</sequence>
<dbReference type="PANTHER" id="PTHR23284">
    <property type="entry name" value="PROLACTIN REGULATORY ELEMENT BINDING PROTEIN"/>
    <property type="match status" value="1"/>
</dbReference>
<evidence type="ECO:0000256" key="4">
    <source>
        <dbReference type="ARBA" id="ARBA00022737"/>
    </source>
</evidence>
<dbReference type="Gene3D" id="2.130.10.10">
    <property type="entry name" value="YVTN repeat-like/Quinoprotein amine dehydrogenase"/>
    <property type="match status" value="1"/>
</dbReference>
<feature type="transmembrane region" description="Helical" evidence="10">
    <location>
        <begin position="445"/>
        <end position="466"/>
    </location>
</feature>
<dbReference type="GO" id="GO:0006888">
    <property type="term" value="P:endoplasmic reticulum to Golgi vesicle-mediated transport"/>
    <property type="evidence" value="ECO:0007669"/>
    <property type="project" value="UniProtKB-UniRule"/>
</dbReference>
<comment type="subcellular location">
    <subcellularLocation>
        <location evidence="10">Endoplasmic reticulum membrane</location>
        <topology evidence="10">Single-pass type II membrane protein</topology>
    </subcellularLocation>
    <subcellularLocation>
        <location evidence="10">Golgi apparatus membrane</location>
        <topology evidence="10">Single-pass type II membrane protein</topology>
    </subcellularLocation>
</comment>
<keyword evidence="9 10" id="KW-0472">Membrane</keyword>
<dbReference type="AlphaFoldDB" id="A0A2S4PYR5"/>
<evidence type="ECO:0000256" key="6">
    <source>
        <dbReference type="ARBA" id="ARBA00022892"/>
    </source>
</evidence>
<evidence type="ECO:0000256" key="2">
    <source>
        <dbReference type="ARBA" id="ARBA00022574"/>
    </source>
</evidence>
<evidence type="ECO:0000256" key="1">
    <source>
        <dbReference type="ARBA" id="ARBA00022448"/>
    </source>
</evidence>
<dbReference type="InterPro" id="IPR015943">
    <property type="entry name" value="WD40/YVTN_repeat-like_dom_sf"/>
</dbReference>
<accession>A0A2S4PYR5</accession>
<comment type="similarity">
    <text evidence="10">Belongs to the WD repeat SEC12 family.</text>
</comment>
<evidence type="ECO:0000256" key="5">
    <source>
        <dbReference type="ARBA" id="ARBA00022824"/>
    </source>
</evidence>
<evidence type="ECO:0000313" key="11">
    <source>
        <dbReference type="EMBL" id="POS87165.1"/>
    </source>
</evidence>
<dbReference type="GO" id="GO:0003400">
    <property type="term" value="P:regulation of COPII vesicle coating"/>
    <property type="evidence" value="ECO:0007669"/>
    <property type="project" value="UniProtKB-UniRule"/>
</dbReference>
<keyword evidence="3 10" id="KW-0812">Transmembrane</keyword>
<evidence type="ECO:0000256" key="7">
    <source>
        <dbReference type="ARBA" id="ARBA00022927"/>
    </source>
</evidence>
<keyword evidence="7 10" id="KW-0653">Protein transport</keyword>
<keyword evidence="12" id="KW-1185">Reference proteome</keyword>
<proteinExistence type="inferred from homology"/>
<evidence type="ECO:0000256" key="10">
    <source>
        <dbReference type="RuleBase" id="RU369019"/>
    </source>
</evidence>
<keyword evidence="4 10" id="KW-0677">Repeat</keyword>
<evidence type="ECO:0000313" key="12">
    <source>
        <dbReference type="Proteomes" id="UP000237438"/>
    </source>
</evidence>
<keyword evidence="8 10" id="KW-1133">Transmembrane helix</keyword>
<dbReference type="InterPro" id="IPR045260">
    <property type="entry name" value="Sec12-like"/>
</dbReference>
<dbReference type="EMBL" id="PEDP01000181">
    <property type="protein sequence ID" value="POS87165.1"/>
    <property type="molecule type" value="Genomic_DNA"/>
</dbReference>
<organism evidence="11 12">
    <name type="scientific">Erysiphe pulchra</name>
    <dbReference type="NCBI Taxonomy" id="225359"/>
    <lineage>
        <taxon>Eukaryota</taxon>
        <taxon>Fungi</taxon>
        <taxon>Dikarya</taxon>
        <taxon>Ascomycota</taxon>
        <taxon>Pezizomycotina</taxon>
        <taxon>Leotiomycetes</taxon>
        <taxon>Erysiphales</taxon>
        <taxon>Erysiphaceae</taxon>
        <taxon>Erysiphe</taxon>
    </lineage>
</organism>
<keyword evidence="6" id="KW-0931">ER-Golgi transport</keyword>
<reference evidence="11 12" key="1">
    <citation type="submission" date="2017-10" db="EMBL/GenBank/DDBJ databases">
        <title>Development of genomic resources for the powdery mildew, Erysiphe pulchra.</title>
        <authorList>
            <person name="Wadl P.A."/>
            <person name="Mack B.M."/>
            <person name="Moore G."/>
            <person name="Beltz S.B."/>
        </authorList>
    </citation>
    <scope>NUCLEOTIDE SEQUENCE [LARGE SCALE GENOMIC DNA]</scope>
    <source>
        <strain evidence="11">Cflorida</strain>
    </source>
</reference>
<dbReference type="PANTHER" id="PTHR23284:SF0">
    <property type="entry name" value="PROLACTIN REGULATORY ELEMENT-BINDING PROTEIN"/>
    <property type="match status" value="1"/>
</dbReference>
<evidence type="ECO:0000256" key="3">
    <source>
        <dbReference type="ARBA" id="ARBA00022692"/>
    </source>
</evidence>
<evidence type="ECO:0000256" key="8">
    <source>
        <dbReference type="ARBA" id="ARBA00022989"/>
    </source>
</evidence>
<dbReference type="Proteomes" id="UP000237438">
    <property type="component" value="Unassembled WGS sequence"/>
</dbReference>
<keyword evidence="2 10" id="KW-0853">WD repeat</keyword>
<dbReference type="GO" id="GO:0015031">
    <property type="term" value="P:protein transport"/>
    <property type="evidence" value="ECO:0007669"/>
    <property type="project" value="UniProtKB-KW"/>
</dbReference>
<dbReference type="STRING" id="225359.A0A2S4PYR5"/>
<name>A0A2S4PYR5_9PEZI</name>
<comment type="caution">
    <text evidence="11">The sequence shown here is derived from an EMBL/GenBank/DDBJ whole genome shotgun (WGS) entry which is preliminary data.</text>
</comment>
<protein>
    <recommendedName>
        <fullName evidence="10">Guanine nucleotide-exchange factor SEC12</fullName>
    </recommendedName>
</protein>
<comment type="function">
    <text evidence="10">Guanine nucleotide-exchange factor (GEF) required for the formation or budding of transport vesicles from the ER.</text>
</comment>
<dbReference type="OrthoDB" id="16538at2759"/>
<dbReference type="GO" id="GO:0000139">
    <property type="term" value="C:Golgi membrane"/>
    <property type="evidence" value="ECO:0007669"/>
    <property type="project" value="UniProtKB-SubCell"/>
</dbReference>
<gene>
    <name evidence="11" type="ORF">EPUL_003183</name>
</gene>
<keyword evidence="5 10" id="KW-0256">Endoplasmic reticulum</keyword>
<dbReference type="GO" id="GO:0005789">
    <property type="term" value="C:endoplasmic reticulum membrane"/>
    <property type="evidence" value="ECO:0007669"/>
    <property type="project" value="UniProtKB-SubCell"/>
</dbReference>
<keyword evidence="1 10" id="KW-0813">Transport</keyword>
<feature type="non-terminal residue" evidence="11">
    <location>
        <position position="480"/>
    </location>
</feature>